<keyword evidence="11" id="KW-1185">Reference proteome</keyword>
<dbReference type="GeneID" id="115159135"/>
<dbReference type="FunFam" id="1.20.5.170:FF:000056">
    <property type="entry name" value="DNA repair protein SWI5 homolog"/>
    <property type="match status" value="1"/>
</dbReference>
<evidence type="ECO:0000313" key="10">
    <source>
        <dbReference type="Ensembl" id="ENSSTUP00000017002.1"/>
    </source>
</evidence>
<dbReference type="PANTHER" id="PTHR28529">
    <property type="entry name" value="DNA REPAIR PROTEIN SWI5 HOMOLOG"/>
    <property type="match status" value="1"/>
</dbReference>
<dbReference type="CTD" id="375757"/>
<comment type="similarity">
    <text evidence="1">Belongs to the SWI5/SAE3 family.</text>
</comment>
<feature type="compositionally biased region" description="Basic residues" evidence="9">
    <location>
        <begin position="31"/>
        <end position="46"/>
    </location>
</feature>
<keyword evidence="3" id="KW-0227">DNA damage</keyword>
<gene>
    <name evidence="10" type="primary">swi5</name>
</gene>
<evidence type="ECO:0000256" key="8">
    <source>
        <dbReference type="ARBA" id="ARBA00064461"/>
    </source>
</evidence>
<dbReference type="GO" id="GO:0000724">
    <property type="term" value="P:double-strand break repair via homologous recombination"/>
    <property type="evidence" value="ECO:0007669"/>
    <property type="project" value="UniProtKB-ARBA"/>
</dbReference>
<dbReference type="GO" id="GO:0032798">
    <property type="term" value="C:Swi5-Sfr1 complex"/>
    <property type="evidence" value="ECO:0007669"/>
    <property type="project" value="UniProtKB-ARBA"/>
</dbReference>
<comment type="function">
    <text evidence="7">Component of the SWI5-SFR1 complex, a complex required for double-strand break repair via homologous recombination.</text>
</comment>
<dbReference type="Gene3D" id="1.20.5.170">
    <property type="match status" value="1"/>
</dbReference>
<protein>
    <recommendedName>
        <fullName evidence="2">DNA repair protein SWI5 homolog</fullName>
    </recommendedName>
    <alternativeName>
        <fullName evidence="6">Protein SAE3 homolog</fullName>
    </alternativeName>
</protein>
<name>A0A673X7Q3_SALTR</name>
<dbReference type="GeneTree" id="ENSGT00990000204868"/>
<comment type="subunit">
    <text evidence="8">Component of the swi5-sfr1 complex.</text>
</comment>
<dbReference type="InterPro" id="IPR010760">
    <property type="entry name" value="DNA-repair_Swi5"/>
</dbReference>
<evidence type="ECO:0000256" key="9">
    <source>
        <dbReference type="SAM" id="MobiDB-lite"/>
    </source>
</evidence>
<keyword evidence="5" id="KW-0234">DNA repair</keyword>
<dbReference type="Ensembl" id="ENSSTUT00000017912.1">
    <property type="protein sequence ID" value="ENSSTUP00000017002.1"/>
    <property type="gene ID" value="ENSSTUG00000007705.1"/>
</dbReference>
<dbReference type="OMA" id="VSSNCHA"/>
<evidence type="ECO:0000256" key="6">
    <source>
        <dbReference type="ARBA" id="ARBA00030081"/>
    </source>
</evidence>
<dbReference type="GO" id="GO:0034974">
    <property type="term" value="C:Swi5-Swi2 complex"/>
    <property type="evidence" value="ECO:0007669"/>
    <property type="project" value="TreeGrafter"/>
</dbReference>
<evidence type="ECO:0000313" key="11">
    <source>
        <dbReference type="Proteomes" id="UP000472277"/>
    </source>
</evidence>
<evidence type="ECO:0000256" key="5">
    <source>
        <dbReference type="ARBA" id="ARBA00023204"/>
    </source>
</evidence>
<accession>A0A673X7Q3</accession>
<evidence type="ECO:0000256" key="7">
    <source>
        <dbReference type="ARBA" id="ARBA00059338"/>
    </source>
</evidence>
<proteinExistence type="inferred from homology"/>
<evidence type="ECO:0000256" key="3">
    <source>
        <dbReference type="ARBA" id="ARBA00022763"/>
    </source>
</evidence>
<evidence type="ECO:0000256" key="4">
    <source>
        <dbReference type="ARBA" id="ARBA00023054"/>
    </source>
</evidence>
<reference evidence="10" key="2">
    <citation type="submission" date="2025-09" db="UniProtKB">
        <authorList>
            <consortium name="Ensembl"/>
        </authorList>
    </citation>
    <scope>IDENTIFICATION</scope>
</reference>
<sequence>MDTERSTEICGNVPDVTLSTPKGKVFSTPKGAHKRTPYSGHTKVHSSFKSPVQTSSTSPAKPEEEIEELKKRRAKLDSEITLLEKDGIRVDELEQHIDLLHEYNDIKDIGQSLVGRIAALRGVTTRELYGQFGLELDD</sequence>
<evidence type="ECO:0000256" key="1">
    <source>
        <dbReference type="ARBA" id="ARBA00008060"/>
    </source>
</evidence>
<dbReference type="AlphaFoldDB" id="A0A673X7Q3"/>
<feature type="compositionally biased region" description="Polar residues" evidence="9">
    <location>
        <begin position="47"/>
        <end position="59"/>
    </location>
</feature>
<dbReference type="Proteomes" id="UP000472277">
    <property type="component" value="Chromosome 23"/>
</dbReference>
<reference evidence="10" key="1">
    <citation type="submission" date="2025-08" db="UniProtKB">
        <authorList>
            <consortium name="Ensembl"/>
        </authorList>
    </citation>
    <scope>IDENTIFICATION</scope>
</reference>
<organism evidence="10 11">
    <name type="scientific">Salmo trutta</name>
    <name type="common">Brown trout</name>
    <dbReference type="NCBI Taxonomy" id="8032"/>
    <lineage>
        <taxon>Eukaryota</taxon>
        <taxon>Metazoa</taxon>
        <taxon>Chordata</taxon>
        <taxon>Craniata</taxon>
        <taxon>Vertebrata</taxon>
        <taxon>Euteleostomi</taxon>
        <taxon>Actinopterygii</taxon>
        <taxon>Neopterygii</taxon>
        <taxon>Teleostei</taxon>
        <taxon>Protacanthopterygii</taxon>
        <taxon>Salmoniformes</taxon>
        <taxon>Salmonidae</taxon>
        <taxon>Salmoninae</taxon>
        <taxon>Salmo</taxon>
    </lineage>
</organism>
<feature type="region of interest" description="Disordered" evidence="9">
    <location>
        <begin position="21"/>
        <end position="69"/>
    </location>
</feature>
<dbReference type="OrthoDB" id="255837at2759"/>
<keyword evidence="4" id="KW-0175">Coiled coil</keyword>
<dbReference type="KEGG" id="stru:115159135"/>
<dbReference type="Pfam" id="PF07061">
    <property type="entry name" value="Swi5"/>
    <property type="match status" value="1"/>
</dbReference>
<evidence type="ECO:0000256" key="2">
    <source>
        <dbReference type="ARBA" id="ARBA00019825"/>
    </source>
</evidence>
<dbReference type="PANTHER" id="PTHR28529:SF2">
    <property type="entry name" value="DNA REPAIR PROTEIN SWI5 HOMOLOG"/>
    <property type="match status" value="1"/>
</dbReference>
<dbReference type="RefSeq" id="XP_029564431.1">
    <property type="nucleotide sequence ID" value="XM_029708571.1"/>
</dbReference>